<evidence type="ECO:0000313" key="11">
    <source>
        <dbReference type="Proteomes" id="UP000593735"/>
    </source>
</evidence>
<comment type="function">
    <text evidence="8">This protein is a component of the acetyl coenzyme A carboxylase complex; first, biotin carboxylase catalyzes the carboxylation of the carrier protein and then the transcarboxylase transfers the carboxyl group to form malonyl-CoA.</text>
</comment>
<keyword evidence="7 8" id="KW-0092">Biotin</keyword>
<dbReference type="GO" id="GO:0003989">
    <property type="term" value="F:acetyl-CoA carboxylase activity"/>
    <property type="evidence" value="ECO:0007669"/>
    <property type="project" value="InterPro"/>
</dbReference>
<dbReference type="InterPro" id="IPR001882">
    <property type="entry name" value="Biotin_BS"/>
</dbReference>
<comment type="pathway">
    <text evidence="1 8">Lipid metabolism; fatty acid biosynthesis.</text>
</comment>
<dbReference type="InterPro" id="IPR011053">
    <property type="entry name" value="Single_hybrid_motif"/>
</dbReference>
<evidence type="ECO:0000256" key="3">
    <source>
        <dbReference type="ARBA" id="ARBA00022516"/>
    </source>
</evidence>
<organism evidence="10 11">
    <name type="scientific">Thermophilibacter immobilis</name>
    <dbReference type="NCBI Taxonomy" id="2779519"/>
    <lineage>
        <taxon>Bacteria</taxon>
        <taxon>Bacillati</taxon>
        <taxon>Actinomycetota</taxon>
        <taxon>Coriobacteriia</taxon>
        <taxon>Coriobacteriales</taxon>
        <taxon>Atopobiaceae</taxon>
        <taxon>Thermophilibacter</taxon>
    </lineage>
</organism>
<evidence type="ECO:0000256" key="7">
    <source>
        <dbReference type="ARBA" id="ARBA00023267"/>
    </source>
</evidence>
<accession>A0A7S7M9T1</accession>
<dbReference type="PRINTS" id="PR01071">
    <property type="entry name" value="ACOABIOTINCC"/>
</dbReference>
<dbReference type="Gene3D" id="2.40.50.100">
    <property type="match status" value="1"/>
</dbReference>
<dbReference type="InterPro" id="IPR000089">
    <property type="entry name" value="Biotin_lipoyl"/>
</dbReference>
<dbReference type="PANTHER" id="PTHR45266">
    <property type="entry name" value="OXALOACETATE DECARBOXYLASE ALPHA CHAIN"/>
    <property type="match status" value="1"/>
</dbReference>
<dbReference type="RefSeq" id="WP_194370979.1">
    <property type="nucleotide sequence ID" value="NZ_CP063767.1"/>
</dbReference>
<dbReference type="FunFam" id="2.40.50.100:FF:000003">
    <property type="entry name" value="Acetyl-CoA carboxylase biotin carboxyl carrier protein"/>
    <property type="match status" value="1"/>
</dbReference>
<evidence type="ECO:0000256" key="5">
    <source>
        <dbReference type="ARBA" id="ARBA00023098"/>
    </source>
</evidence>
<dbReference type="Pfam" id="PF00364">
    <property type="entry name" value="Biotin_lipoyl"/>
    <property type="match status" value="1"/>
</dbReference>
<gene>
    <name evidence="10" type="primary">accB</name>
    <name evidence="10" type="ORF">INP52_08800</name>
</gene>
<evidence type="ECO:0000256" key="8">
    <source>
        <dbReference type="RuleBase" id="RU364072"/>
    </source>
</evidence>
<dbReference type="GO" id="GO:0009317">
    <property type="term" value="C:acetyl-CoA carboxylase complex"/>
    <property type="evidence" value="ECO:0007669"/>
    <property type="project" value="InterPro"/>
</dbReference>
<evidence type="ECO:0000256" key="2">
    <source>
        <dbReference type="ARBA" id="ARBA00017562"/>
    </source>
</evidence>
<protein>
    <recommendedName>
        <fullName evidence="2 8">Biotin carboxyl carrier protein of acetyl-CoA carboxylase</fullName>
    </recommendedName>
</protein>
<keyword evidence="5 8" id="KW-0443">Lipid metabolism</keyword>
<feature type="domain" description="Lipoyl-binding" evidence="9">
    <location>
        <begin position="82"/>
        <end position="158"/>
    </location>
</feature>
<sequence length="158" mass="16620">MDTRKISEMAAVMEERGLVRVRVEEADGTVVELERERAVVAAPPLAQPVPSAPVIPAAPAPAPSAADVPAPSDDDPLDLTRATVVSAPMVGVFYASPSVGSEPFVHVGSQVKKGETLCVIEAMKVMNEVTAEADGEVVDICVKDGQLVEYGCCLMKLY</sequence>
<dbReference type="Proteomes" id="UP000593735">
    <property type="component" value="Chromosome"/>
</dbReference>
<keyword evidence="4 8" id="KW-0276">Fatty acid metabolism</keyword>
<dbReference type="EMBL" id="CP063767">
    <property type="protein sequence ID" value="QOY60488.1"/>
    <property type="molecule type" value="Genomic_DNA"/>
</dbReference>
<evidence type="ECO:0000256" key="6">
    <source>
        <dbReference type="ARBA" id="ARBA00023160"/>
    </source>
</evidence>
<evidence type="ECO:0000313" key="10">
    <source>
        <dbReference type="EMBL" id="QOY60488.1"/>
    </source>
</evidence>
<dbReference type="AlphaFoldDB" id="A0A7S7M9T1"/>
<dbReference type="InterPro" id="IPR001249">
    <property type="entry name" value="AcCoA_biotinCC"/>
</dbReference>
<dbReference type="NCBIfam" id="TIGR00531">
    <property type="entry name" value="BCCP"/>
    <property type="match status" value="1"/>
</dbReference>
<evidence type="ECO:0000256" key="1">
    <source>
        <dbReference type="ARBA" id="ARBA00005194"/>
    </source>
</evidence>
<dbReference type="KEGG" id="tio:INP52_08800"/>
<dbReference type="PANTHER" id="PTHR45266:SF3">
    <property type="entry name" value="OXALOACETATE DECARBOXYLASE ALPHA CHAIN"/>
    <property type="match status" value="1"/>
</dbReference>
<evidence type="ECO:0000256" key="4">
    <source>
        <dbReference type="ARBA" id="ARBA00022832"/>
    </source>
</evidence>
<name>A0A7S7M9T1_9ACTN</name>
<dbReference type="SUPFAM" id="SSF51230">
    <property type="entry name" value="Single hybrid motif"/>
    <property type="match status" value="1"/>
</dbReference>
<dbReference type="UniPathway" id="UPA00094"/>
<keyword evidence="11" id="KW-1185">Reference proteome</keyword>
<dbReference type="PROSITE" id="PS50968">
    <property type="entry name" value="BIOTINYL_LIPOYL"/>
    <property type="match status" value="1"/>
</dbReference>
<reference evidence="10 11" key="1">
    <citation type="submission" date="2020-10" db="EMBL/GenBank/DDBJ databases">
        <title>Olsenella immobilis sp.nov., isolated from the mud in a fermentation cellar used for the production of Chinese strong-flavoured liquor.</title>
        <authorList>
            <person name="Lu L."/>
        </authorList>
    </citation>
    <scope>NUCLEOTIDE SEQUENCE [LARGE SCALE GENOMIC DNA]</scope>
    <source>
        <strain evidence="10 11">LZLJ-2</strain>
    </source>
</reference>
<keyword evidence="3 8" id="KW-0444">Lipid biosynthesis</keyword>
<proteinExistence type="predicted"/>
<dbReference type="InterPro" id="IPR050709">
    <property type="entry name" value="Biotin_Carboxyl_Carrier/Decarb"/>
</dbReference>
<keyword evidence="6 8" id="KW-0275">Fatty acid biosynthesis</keyword>
<dbReference type="CDD" id="cd06850">
    <property type="entry name" value="biotinyl_domain"/>
    <property type="match status" value="1"/>
</dbReference>
<evidence type="ECO:0000259" key="9">
    <source>
        <dbReference type="PROSITE" id="PS50968"/>
    </source>
</evidence>
<dbReference type="PROSITE" id="PS00188">
    <property type="entry name" value="BIOTIN"/>
    <property type="match status" value="1"/>
</dbReference>
<dbReference type="GO" id="GO:0006633">
    <property type="term" value="P:fatty acid biosynthetic process"/>
    <property type="evidence" value="ECO:0007669"/>
    <property type="project" value="UniProtKB-UniPathway"/>
</dbReference>